<evidence type="ECO:0000313" key="1">
    <source>
        <dbReference type="EMBL" id="EMG24588.1"/>
    </source>
</evidence>
<dbReference type="SUPFAM" id="SSF48150">
    <property type="entry name" value="DNA-glycosylase"/>
    <property type="match status" value="1"/>
</dbReference>
<dbReference type="PANTHER" id="PTHR30037">
    <property type="entry name" value="DNA-3-METHYLADENINE GLYCOSYLASE 1"/>
    <property type="match status" value="1"/>
</dbReference>
<name>A0ABN0IP05_9STRE</name>
<reference evidence="1 2" key="1">
    <citation type="journal article" date="2013" name="PLoS ONE">
        <title>Comparative Genomic Characterization of Three Streptococcus parauberis Strains in Fish Pathogen, as Assessed by Wide-Genome Analyses.</title>
        <authorList>
            <person name="Nho S.W."/>
            <person name="Hikima J."/>
            <person name="Park S.B."/>
            <person name="Jang H.B."/>
            <person name="Cha I.S."/>
            <person name="Yasuike M."/>
            <person name="Nakamura Y."/>
            <person name="Fujiwara A."/>
            <person name="Sano M."/>
            <person name="Kanai K."/>
            <person name="Kondo H."/>
            <person name="Hirono I."/>
            <person name="Takeyama H."/>
            <person name="Aoki T."/>
            <person name="Jung T.S."/>
        </authorList>
    </citation>
    <scope>NUCLEOTIDE SEQUENCE [LARGE SCALE GENOMIC DNA]</scope>
    <source>
        <strain evidence="1 2">KRS-02083</strain>
    </source>
</reference>
<dbReference type="Proteomes" id="UP000011769">
    <property type="component" value="Unassembled WGS sequence"/>
</dbReference>
<evidence type="ECO:0000313" key="2">
    <source>
        <dbReference type="Proteomes" id="UP000011769"/>
    </source>
</evidence>
<dbReference type="InterPro" id="IPR005019">
    <property type="entry name" value="Adenine_glyco"/>
</dbReference>
<accession>A0ABN0IP05</accession>
<dbReference type="InterPro" id="IPR011257">
    <property type="entry name" value="DNA_glycosylase"/>
</dbReference>
<dbReference type="PANTHER" id="PTHR30037:SF4">
    <property type="entry name" value="DNA-3-METHYLADENINE GLYCOSYLASE I"/>
    <property type="match status" value="1"/>
</dbReference>
<dbReference type="InterPro" id="IPR052891">
    <property type="entry name" value="DNA-3mA_glycosylase"/>
</dbReference>
<dbReference type="EMBL" id="ALYM01000009">
    <property type="protein sequence ID" value="EMG24588.1"/>
    <property type="molecule type" value="Genomic_DNA"/>
</dbReference>
<dbReference type="Gene3D" id="1.10.340.30">
    <property type="entry name" value="Hypothetical protein, domain 2"/>
    <property type="match status" value="1"/>
</dbReference>
<dbReference type="Pfam" id="PF03352">
    <property type="entry name" value="Adenine_glyco"/>
    <property type="match status" value="1"/>
</dbReference>
<keyword evidence="2" id="KW-1185">Reference proteome</keyword>
<proteinExistence type="predicted"/>
<comment type="caution">
    <text evidence="1">The sequence shown here is derived from an EMBL/GenBank/DDBJ whole genome shotgun (WGS) entry which is preliminary data.</text>
</comment>
<sequence length="184" mass="21049">MMKRCSWVPLDNPLYCNYHDLEWGKPLHNDQALFELLCLESYQSGLSWLTVLRKRPAFNAVFHNYDIDYVAQFSQAEMASALQNPQIIRHRLKLSATVNNAQAVQKVQAEFGSFDAYLWSFVGGNPIDNLVNQEHTVPTQTDLSVKLAKDLKKRGFKFLGPTTIYSFMQASGMVNDHESTCHFK</sequence>
<protein>
    <submittedName>
        <fullName evidence="1">DNA-3-methyladenine glycosylase</fullName>
    </submittedName>
</protein>
<organism evidence="1 2">
    <name type="scientific">Streptococcus parauberis KRS-02083</name>
    <dbReference type="NCBI Taxonomy" id="1207545"/>
    <lineage>
        <taxon>Bacteria</taxon>
        <taxon>Bacillati</taxon>
        <taxon>Bacillota</taxon>
        <taxon>Bacilli</taxon>
        <taxon>Lactobacillales</taxon>
        <taxon>Streptococcaceae</taxon>
        <taxon>Streptococcus</taxon>
    </lineage>
</organism>
<gene>
    <name evidence="1" type="ORF">SPJ1_2109</name>
</gene>